<evidence type="ECO:0000313" key="2">
    <source>
        <dbReference type="Proteomes" id="UP001482620"/>
    </source>
</evidence>
<proteinExistence type="predicted"/>
<comment type="caution">
    <text evidence="1">The sequence shown here is derived from an EMBL/GenBank/DDBJ whole genome shotgun (WGS) entry which is preliminary data.</text>
</comment>
<dbReference type="PROSITE" id="PS51257">
    <property type="entry name" value="PROKAR_LIPOPROTEIN"/>
    <property type="match status" value="1"/>
</dbReference>
<reference evidence="1 2" key="1">
    <citation type="submission" date="2021-06" db="EMBL/GenBank/DDBJ databases">
        <authorList>
            <person name="Palmer J.M."/>
        </authorList>
    </citation>
    <scope>NUCLEOTIDE SEQUENCE [LARGE SCALE GENOMIC DNA]</scope>
    <source>
        <strain evidence="2">if_2019</strain>
        <tissue evidence="1">Muscle</tissue>
    </source>
</reference>
<organism evidence="1 2">
    <name type="scientific">Ilyodon furcidens</name>
    <name type="common">goldbreast splitfin</name>
    <dbReference type="NCBI Taxonomy" id="33524"/>
    <lineage>
        <taxon>Eukaryota</taxon>
        <taxon>Metazoa</taxon>
        <taxon>Chordata</taxon>
        <taxon>Craniata</taxon>
        <taxon>Vertebrata</taxon>
        <taxon>Euteleostomi</taxon>
        <taxon>Actinopterygii</taxon>
        <taxon>Neopterygii</taxon>
        <taxon>Teleostei</taxon>
        <taxon>Neoteleostei</taxon>
        <taxon>Acanthomorphata</taxon>
        <taxon>Ovalentaria</taxon>
        <taxon>Atherinomorphae</taxon>
        <taxon>Cyprinodontiformes</taxon>
        <taxon>Goodeidae</taxon>
        <taxon>Ilyodon</taxon>
    </lineage>
</organism>
<protein>
    <submittedName>
        <fullName evidence="1">Uncharacterized protein</fullName>
    </submittedName>
</protein>
<accession>A0ABV0VG57</accession>
<keyword evidence="2" id="KW-1185">Reference proteome</keyword>
<sequence>MRGSAARRFVGVLGRTGFRKLELDVQTVMFAALSCLPQTDQQHISVSSLLRVGAALSYKQLPPNRQEVENNLLKKIKDGAFCMLRILQRNLKAVYSFWRLV</sequence>
<dbReference type="Proteomes" id="UP001482620">
    <property type="component" value="Unassembled WGS sequence"/>
</dbReference>
<gene>
    <name evidence="1" type="ORF">ILYODFUR_018114</name>
</gene>
<evidence type="ECO:0000313" key="1">
    <source>
        <dbReference type="EMBL" id="MEQ2255845.1"/>
    </source>
</evidence>
<name>A0ABV0VG57_9TELE</name>
<dbReference type="EMBL" id="JAHRIQ010106011">
    <property type="protein sequence ID" value="MEQ2255845.1"/>
    <property type="molecule type" value="Genomic_DNA"/>
</dbReference>